<dbReference type="GO" id="GO:0044027">
    <property type="term" value="P:negative regulation of gene expression via chromosomal CpG island methylation"/>
    <property type="evidence" value="ECO:0007669"/>
    <property type="project" value="TreeGrafter"/>
</dbReference>
<keyword evidence="5" id="KW-0677">Repeat</keyword>
<evidence type="ECO:0000256" key="1">
    <source>
        <dbReference type="ARBA" id="ARBA00004123"/>
    </source>
</evidence>
<evidence type="ECO:0000313" key="16">
    <source>
        <dbReference type="Proteomes" id="UP000054007"/>
    </source>
</evidence>
<dbReference type="SUPFAM" id="SSF53335">
    <property type="entry name" value="S-adenosyl-L-methionine-dependent methyltransferases"/>
    <property type="match status" value="1"/>
</dbReference>
<dbReference type="InterPro" id="IPR001525">
    <property type="entry name" value="C5_MeTfrase"/>
</dbReference>
<evidence type="ECO:0000259" key="13">
    <source>
        <dbReference type="PROSITE" id="PS50868"/>
    </source>
</evidence>
<keyword evidence="6" id="KW-0238">DNA-binding</keyword>
<dbReference type="GO" id="GO:0006346">
    <property type="term" value="P:DNA methylation-dependent constitutive heterochromatin formation"/>
    <property type="evidence" value="ECO:0007669"/>
    <property type="project" value="InterPro"/>
</dbReference>
<dbReference type="SMART" id="SM00439">
    <property type="entry name" value="BAH"/>
    <property type="match status" value="1"/>
</dbReference>
<feature type="compositionally biased region" description="Acidic residues" evidence="12">
    <location>
        <begin position="31"/>
        <end position="50"/>
    </location>
</feature>
<keyword evidence="3 9" id="KW-0808">Transferase</keyword>
<dbReference type="PROSITE" id="PS50868">
    <property type="entry name" value="POST_SET"/>
    <property type="match status" value="1"/>
</dbReference>
<protein>
    <recommendedName>
        <fullName evidence="11">Cytosine-specific methyltransferase</fullName>
        <ecNumber evidence="11">2.1.1.37</ecNumber>
    </recommendedName>
</protein>
<dbReference type="GO" id="GO:0003682">
    <property type="term" value="F:chromatin binding"/>
    <property type="evidence" value="ECO:0007669"/>
    <property type="project" value="InterPro"/>
</dbReference>
<evidence type="ECO:0000256" key="5">
    <source>
        <dbReference type="ARBA" id="ARBA00022737"/>
    </source>
</evidence>
<evidence type="ECO:0000256" key="11">
    <source>
        <dbReference type="RuleBase" id="RU000417"/>
    </source>
</evidence>
<reference evidence="15 16" key="1">
    <citation type="journal article" date="2015" name="Fungal Genet. Biol.">
        <title>Evolution of novel wood decay mechanisms in Agaricales revealed by the genome sequences of Fistulina hepatica and Cylindrobasidium torrendii.</title>
        <authorList>
            <person name="Floudas D."/>
            <person name="Held B.W."/>
            <person name="Riley R."/>
            <person name="Nagy L.G."/>
            <person name="Koehler G."/>
            <person name="Ransdell A.S."/>
            <person name="Younus H."/>
            <person name="Chow J."/>
            <person name="Chiniquy J."/>
            <person name="Lipzen A."/>
            <person name="Tritt A."/>
            <person name="Sun H."/>
            <person name="Haridas S."/>
            <person name="LaButti K."/>
            <person name="Ohm R.A."/>
            <person name="Kues U."/>
            <person name="Blanchette R.A."/>
            <person name="Grigoriev I.V."/>
            <person name="Minto R.E."/>
            <person name="Hibbett D.S."/>
        </authorList>
    </citation>
    <scope>NUCLEOTIDE SEQUENCE [LARGE SCALE GENOMIC DNA]</scope>
    <source>
        <strain evidence="15 16">FP15055 ss-10</strain>
    </source>
</reference>
<evidence type="ECO:0000256" key="9">
    <source>
        <dbReference type="PROSITE-ProRule" id="PRU01016"/>
    </source>
</evidence>
<dbReference type="InterPro" id="IPR001025">
    <property type="entry name" value="BAH_dom"/>
</dbReference>
<dbReference type="InterPro" id="IPR003616">
    <property type="entry name" value="Post-SET_dom"/>
</dbReference>
<evidence type="ECO:0000256" key="12">
    <source>
        <dbReference type="SAM" id="MobiDB-lite"/>
    </source>
</evidence>
<dbReference type="OrthoDB" id="5376140at2759"/>
<dbReference type="PANTHER" id="PTHR10629:SF52">
    <property type="entry name" value="DNA (CYTOSINE-5)-METHYLTRANSFERASE 1"/>
    <property type="match status" value="1"/>
</dbReference>
<sequence length="1181" mass="133372">MLHPRRQIEVLVPRSASLGLQMMKEERLDTVLDDNEPADTYEDSESEVGDPDSISTLPIRTLNMFTFFTEGPKEMQQMGELMMMDFEFSNYRGKLWASGTVEAGPLDLEDDLEDTADGQDSVWAVVGPIKQCWLHFDGEALDPRIWVQTPRAWYILLAPAPDYLPFCTEFLRNHCLFHLMLSTAYNHPDLELHDFWGKLDEGINLRRIPALPEGRLLSPEDVNEGFEMYIYHQVLLLTETHSLRGLCKHPLIMKIYASSMFDEFRKPDGTLRVHKDTNTNVRRKGSGARTKRSKSTTQNVILTPVVNRVASGWLRIPTAVHGEAEHDFMENLDEAHEIVQAHHNNPDSIQWGELSADTGTYSSVTIDGQKYKPGDCVMVLKEDSFEHMKSVKNELANDYWFCYVVSLFEGPRGEKKFCSRWLLHGSQTILKEISDAQSLYLTDLCDDVELEAVVQKITVDFNFSNNQRTREGAIPTQAPAANSTEFFCSYAYDHSRMKFTSLPKSIGEVTEEAVTLERGVLCIGDLEYHQHDFILLHDSKLELGDGTPDLLAVAQIRGLPDMIPEDPLEAVLDIEVFPRKMSTEDGEYQALDHELRHDINRPDVRKVSLHDVRGKCAVAVFPSMAKVEENFAWVCHPTHFYFTSSEKDGVLVRCEIRTCGECDALEKTRWEERWEGKKDREGDRIRVLELYAGCGGLGTGLELTGLFDVKWAVEWDESAAKTYMNMHPKTLVYCCDVVGPLAAAMEDRPPKVHSKLDGSLYTIFPKPGEVDCICGGPPCQGFSNANPHPQPDDVRCSHPLKLLSYVEFFKPKYFIIENVAGLLDFPLMGMLGANGRVEGGLALGFVKLIYQTALALGYQIQLRILNAASFGVPQARNRLFFIGTRRDVPTLDFPLPTHAFPRQRKHVLRGITYNGEPKRVPTASWNPDEPDDDLELSGPLLPVTANDALSDLPRFDWINPHVVRAKTAADEELVRKRTAKGIRQMVATDGSRTVGWELTGYRTNARNAFQYFVRRKMKDAQVTDHQTVSYASTLPVEITTTLLLKPKRCHRDPEVAGMMDAKKLASKSTYYGRLDGKKQFRTVLTGSRPYSRGAVLLHPSQRRSFTVREMARAQGFPDDYVFETHGPKSRNGRLNSKLKQIGNAVPPPLALAIGRAFTDSWEQVLANEREKHGRDGSPDLL</sequence>
<dbReference type="GO" id="GO:0003886">
    <property type="term" value="F:DNA (cytosine-5-)-methyltransferase activity"/>
    <property type="evidence" value="ECO:0007669"/>
    <property type="project" value="UniProtKB-EC"/>
</dbReference>
<comment type="catalytic activity">
    <reaction evidence="11">
        <text>a 2'-deoxycytidine in DNA + S-adenosyl-L-methionine = a 5-methyl-2'-deoxycytidine in DNA + S-adenosyl-L-homocysteine + H(+)</text>
        <dbReference type="Rhea" id="RHEA:13681"/>
        <dbReference type="Rhea" id="RHEA-COMP:11369"/>
        <dbReference type="Rhea" id="RHEA-COMP:11370"/>
        <dbReference type="ChEBI" id="CHEBI:15378"/>
        <dbReference type="ChEBI" id="CHEBI:57856"/>
        <dbReference type="ChEBI" id="CHEBI:59789"/>
        <dbReference type="ChEBI" id="CHEBI:85452"/>
        <dbReference type="ChEBI" id="CHEBI:85454"/>
        <dbReference type="EC" id="2.1.1.37"/>
    </reaction>
</comment>
<keyword evidence="2 9" id="KW-0489">Methyltransferase</keyword>
<dbReference type="Gene3D" id="2.30.30.490">
    <property type="match status" value="1"/>
</dbReference>
<dbReference type="GO" id="GO:0032259">
    <property type="term" value="P:methylation"/>
    <property type="evidence" value="ECO:0007669"/>
    <property type="project" value="UniProtKB-KW"/>
</dbReference>
<feature type="domain" description="BAH" evidence="14">
    <location>
        <begin position="369"/>
        <end position="503"/>
    </location>
</feature>
<dbReference type="Gene3D" id="3.90.120.10">
    <property type="entry name" value="DNA Methylase, subunit A, domain 2"/>
    <property type="match status" value="1"/>
</dbReference>
<dbReference type="InterPro" id="IPR043151">
    <property type="entry name" value="BAH_sf"/>
</dbReference>
<evidence type="ECO:0000259" key="14">
    <source>
        <dbReference type="PROSITE" id="PS51038"/>
    </source>
</evidence>
<dbReference type="CDD" id="cd04370">
    <property type="entry name" value="BAH"/>
    <property type="match status" value="1"/>
</dbReference>
<evidence type="ECO:0000256" key="2">
    <source>
        <dbReference type="ARBA" id="ARBA00022603"/>
    </source>
</evidence>
<feature type="domain" description="Post-SET" evidence="13">
    <location>
        <begin position="768"/>
        <end position="784"/>
    </location>
</feature>
<dbReference type="PROSITE" id="PS00094">
    <property type="entry name" value="C5_MTASE_1"/>
    <property type="match status" value="1"/>
</dbReference>
<feature type="region of interest" description="Disordered" evidence="12">
    <location>
        <begin position="28"/>
        <end position="53"/>
    </location>
</feature>
<evidence type="ECO:0000256" key="6">
    <source>
        <dbReference type="ARBA" id="ARBA00023125"/>
    </source>
</evidence>
<dbReference type="PANTHER" id="PTHR10629">
    <property type="entry name" value="CYTOSINE-SPECIFIC METHYLTRANSFERASE"/>
    <property type="match status" value="1"/>
</dbReference>
<proteinExistence type="inferred from homology"/>
<evidence type="ECO:0000256" key="4">
    <source>
        <dbReference type="ARBA" id="ARBA00022691"/>
    </source>
</evidence>
<dbReference type="STRING" id="1314674.A0A0D7BSS8"/>
<organism evidence="15 16">
    <name type="scientific">Cylindrobasidium torrendii FP15055 ss-10</name>
    <dbReference type="NCBI Taxonomy" id="1314674"/>
    <lineage>
        <taxon>Eukaryota</taxon>
        <taxon>Fungi</taxon>
        <taxon>Dikarya</taxon>
        <taxon>Basidiomycota</taxon>
        <taxon>Agaricomycotina</taxon>
        <taxon>Agaricomycetes</taxon>
        <taxon>Agaricomycetidae</taxon>
        <taxon>Agaricales</taxon>
        <taxon>Marasmiineae</taxon>
        <taxon>Physalacriaceae</taxon>
        <taxon>Cylindrobasidium</taxon>
    </lineage>
</organism>
<dbReference type="PIRSF" id="PIRSF037404">
    <property type="entry name" value="DNMT1"/>
    <property type="match status" value="1"/>
</dbReference>
<feature type="active site" evidence="8 9">
    <location>
        <position position="779"/>
    </location>
</feature>
<dbReference type="NCBIfam" id="TIGR00675">
    <property type="entry name" value="dcm"/>
    <property type="match status" value="1"/>
</dbReference>
<comment type="similarity">
    <text evidence="9 10">Belongs to the class I-like SAM-binding methyltransferase superfamily. C5-methyltransferase family.</text>
</comment>
<gene>
    <name evidence="15" type="ORF">CYLTODRAFT_417176</name>
</gene>
<evidence type="ECO:0000256" key="8">
    <source>
        <dbReference type="PIRSR" id="PIRSR037404-1"/>
    </source>
</evidence>
<dbReference type="InterPro" id="IPR050390">
    <property type="entry name" value="C5-Methyltransferase"/>
</dbReference>
<keyword evidence="4 9" id="KW-0949">S-adenosyl-L-methionine</keyword>
<accession>A0A0D7BSS8</accession>
<dbReference type="InterPro" id="IPR018117">
    <property type="entry name" value="C5_DNA_meth_AS"/>
</dbReference>
<dbReference type="PROSITE" id="PS51679">
    <property type="entry name" value="SAM_MT_C5"/>
    <property type="match status" value="1"/>
</dbReference>
<dbReference type="GO" id="GO:0005634">
    <property type="term" value="C:nucleus"/>
    <property type="evidence" value="ECO:0007669"/>
    <property type="project" value="UniProtKB-SubCell"/>
</dbReference>
<evidence type="ECO:0000256" key="7">
    <source>
        <dbReference type="ARBA" id="ARBA00023242"/>
    </source>
</evidence>
<dbReference type="EC" id="2.1.1.37" evidence="11"/>
<evidence type="ECO:0000313" key="15">
    <source>
        <dbReference type="EMBL" id="KIY73204.1"/>
    </source>
</evidence>
<dbReference type="GO" id="GO:0003677">
    <property type="term" value="F:DNA binding"/>
    <property type="evidence" value="ECO:0007669"/>
    <property type="project" value="UniProtKB-KW"/>
</dbReference>
<name>A0A0D7BSS8_9AGAR</name>
<dbReference type="Pfam" id="PF00145">
    <property type="entry name" value="DNA_methylase"/>
    <property type="match status" value="1"/>
</dbReference>
<dbReference type="InterPro" id="IPR029063">
    <property type="entry name" value="SAM-dependent_MTases_sf"/>
</dbReference>
<dbReference type="EMBL" id="KN880437">
    <property type="protein sequence ID" value="KIY73204.1"/>
    <property type="molecule type" value="Genomic_DNA"/>
</dbReference>
<evidence type="ECO:0000256" key="10">
    <source>
        <dbReference type="RuleBase" id="RU000416"/>
    </source>
</evidence>
<dbReference type="Gene3D" id="3.40.50.150">
    <property type="entry name" value="Vaccinia Virus protein VP39"/>
    <property type="match status" value="1"/>
</dbReference>
<dbReference type="Pfam" id="PF12047">
    <property type="entry name" value="DNMT1-RFD"/>
    <property type="match status" value="1"/>
</dbReference>
<dbReference type="PRINTS" id="PR00105">
    <property type="entry name" value="C5METTRFRASE"/>
</dbReference>
<dbReference type="AlphaFoldDB" id="A0A0D7BSS8"/>
<dbReference type="Pfam" id="PF01426">
    <property type="entry name" value="BAH"/>
    <property type="match status" value="1"/>
</dbReference>
<keyword evidence="7" id="KW-0539">Nucleus</keyword>
<dbReference type="InterPro" id="IPR022702">
    <property type="entry name" value="Cytosine_MeTrfase1_RFD"/>
</dbReference>
<dbReference type="PROSITE" id="PS51038">
    <property type="entry name" value="BAH"/>
    <property type="match status" value="1"/>
</dbReference>
<evidence type="ECO:0000256" key="3">
    <source>
        <dbReference type="ARBA" id="ARBA00022679"/>
    </source>
</evidence>
<comment type="subcellular location">
    <subcellularLocation>
        <location evidence="1">Nucleus</location>
    </subcellularLocation>
</comment>
<keyword evidence="16" id="KW-1185">Reference proteome</keyword>
<dbReference type="Proteomes" id="UP000054007">
    <property type="component" value="Unassembled WGS sequence"/>
</dbReference>